<organism evidence="1 2">
    <name type="scientific">Acidiphilium iwatense</name>
    <dbReference type="NCBI Taxonomy" id="768198"/>
    <lineage>
        <taxon>Bacteria</taxon>
        <taxon>Pseudomonadati</taxon>
        <taxon>Pseudomonadota</taxon>
        <taxon>Alphaproteobacteria</taxon>
        <taxon>Acetobacterales</taxon>
        <taxon>Acidocellaceae</taxon>
        <taxon>Acidiphilium</taxon>
    </lineage>
</organism>
<name>A0ABS9DVE7_9PROT</name>
<dbReference type="Proteomes" id="UP001521209">
    <property type="component" value="Unassembled WGS sequence"/>
</dbReference>
<evidence type="ECO:0000313" key="1">
    <source>
        <dbReference type="EMBL" id="MCF3946712.1"/>
    </source>
</evidence>
<protein>
    <submittedName>
        <fullName evidence="1">Nickel-dependent hydrogenase large subunit</fullName>
    </submittedName>
</protein>
<evidence type="ECO:0000313" key="2">
    <source>
        <dbReference type="Proteomes" id="UP001521209"/>
    </source>
</evidence>
<proteinExistence type="predicted"/>
<sequence length="429" mass="44801">MTADFAILIGSAATEPASPVALRVLPPESWARLAAGDATARFLGLWIARDRVHALFEHNGSPLFLASPLVERRYAALSPGWTLAAWFERLAHDLTGAIANNAADTRPAIRHGVAGTDAAWPRFIETPGEGFYQIGQGPVSGLIATPAHRRFTLDGARIARLEHRLGYAHRGILALMRGKSPRAAARFAARIAGGATVAHALAFARAAEAASGTTAPPRAETLRAIMLNIERITSDLSALAATAEAAGHLRRATVLGRVRAEIAAALALVFGHRLMMDLVVPGGLAADARPDEFPRLTAALAAASRAVRGIGRVSVRRDLRGAAPLALARARSAINLAATARDALAALPEGIIAHPLPAATGMAIGAAASATGMIHHWVMLEAGQIADVFVIDPATRLLPALEAASVGMNFDEFALLSEIYGISFGAVDL</sequence>
<dbReference type="PANTHER" id="PTHR43485:SF1">
    <property type="entry name" value="FORMATE HYDROGENLYASE SUBUNIT 5-RELATED"/>
    <property type="match status" value="1"/>
</dbReference>
<dbReference type="Gene3D" id="1.10.645.10">
    <property type="entry name" value="Cytochrome-c3 Hydrogenase, chain B"/>
    <property type="match status" value="1"/>
</dbReference>
<dbReference type="RefSeq" id="WP_235703949.1">
    <property type="nucleotide sequence ID" value="NZ_JAKGBZ010000013.1"/>
</dbReference>
<dbReference type="Pfam" id="PF00374">
    <property type="entry name" value="NiFeSe_Hases"/>
    <property type="match status" value="1"/>
</dbReference>
<dbReference type="EMBL" id="JAKGBZ010000013">
    <property type="protein sequence ID" value="MCF3946712.1"/>
    <property type="molecule type" value="Genomic_DNA"/>
</dbReference>
<dbReference type="InterPro" id="IPR001501">
    <property type="entry name" value="Ni-dep_hyd_lsu"/>
</dbReference>
<dbReference type="InterPro" id="IPR037232">
    <property type="entry name" value="NADH_quin_OxRdtase_su_C/D-like"/>
</dbReference>
<dbReference type="SUPFAM" id="SSF143243">
    <property type="entry name" value="Nqo5-like"/>
    <property type="match status" value="1"/>
</dbReference>
<keyword evidence="2" id="KW-1185">Reference proteome</keyword>
<reference evidence="1 2" key="1">
    <citation type="submission" date="2022-01" db="EMBL/GenBank/DDBJ databases">
        <authorList>
            <person name="Won M."/>
            <person name="Kim S.-J."/>
            <person name="Kwon S.-W."/>
        </authorList>
    </citation>
    <scope>NUCLEOTIDE SEQUENCE [LARGE SCALE GENOMIC DNA]</scope>
    <source>
        <strain evidence="1 2">KCTC 23505</strain>
    </source>
</reference>
<dbReference type="InterPro" id="IPR052197">
    <property type="entry name" value="ComplexI_49kDa-like"/>
</dbReference>
<comment type="caution">
    <text evidence="1">The sequence shown here is derived from an EMBL/GenBank/DDBJ whole genome shotgun (WGS) entry which is preliminary data.</text>
</comment>
<dbReference type="SUPFAM" id="SSF56762">
    <property type="entry name" value="HydB/Nqo4-like"/>
    <property type="match status" value="1"/>
</dbReference>
<accession>A0ABS9DVE7</accession>
<dbReference type="PANTHER" id="PTHR43485">
    <property type="entry name" value="HYDROGENASE-4 COMPONENT G"/>
    <property type="match status" value="1"/>
</dbReference>
<gene>
    <name evidence="1" type="ORF">L2A60_08460</name>
</gene>
<dbReference type="InterPro" id="IPR029014">
    <property type="entry name" value="NiFe-Hase_large"/>
</dbReference>